<organism evidence="3 4">
    <name type="scientific">Roseburia inulinivorans</name>
    <dbReference type="NCBI Taxonomy" id="360807"/>
    <lineage>
        <taxon>Bacteria</taxon>
        <taxon>Bacillati</taxon>
        <taxon>Bacillota</taxon>
        <taxon>Clostridia</taxon>
        <taxon>Lachnospirales</taxon>
        <taxon>Lachnospiraceae</taxon>
        <taxon>Roseburia</taxon>
    </lineage>
</organism>
<dbReference type="RefSeq" id="WP_055301268.1">
    <property type="nucleotide sequence ID" value="NZ_CYYR01000003.1"/>
</dbReference>
<dbReference type="CDD" id="cd03801">
    <property type="entry name" value="GT4_PimA-like"/>
    <property type="match status" value="1"/>
</dbReference>
<reference evidence="3 4" key="1">
    <citation type="submission" date="2015-09" db="EMBL/GenBank/DDBJ databases">
        <authorList>
            <consortium name="Pathogen Informatics"/>
        </authorList>
    </citation>
    <scope>NUCLEOTIDE SEQUENCE [LARGE SCALE GENOMIC DNA]</scope>
    <source>
        <strain evidence="3 4">2789STDY5608835</strain>
    </source>
</reference>
<dbReference type="Pfam" id="PF00534">
    <property type="entry name" value="Glycos_transf_1"/>
    <property type="match status" value="1"/>
</dbReference>
<evidence type="ECO:0000259" key="1">
    <source>
        <dbReference type="Pfam" id="PF00534"/>
    </source>
</evidence>
<dbReference type="InterPro" id="IPR050194">
    <property type="entry name" value="Glycosyltransferase_grp1"/>
</dbReference>
<dbReference type="Pfam" id="PF13439">
    <property type="entry name" value="Glyco_transf_4"/>
    <property type="match status" value="1"/>
</dbReference>
<dbReference type="SUPFAM" id="SSF53756">
    <property type="entry name" value="UDP-Glycosyltransferase/glycogen phosphorylase"/>
    <property type="match status" value="1"/>
</dbReference>
<evidence type="ECO:0000259" key="2">
    <source>
        <dbReference type="Pfam" id="PF13439"/>
    </source>
</evidence>
<dbReference type="EC" id="2.4.1.11" evidence="3"/>
<dbReference type="Proteomes" id="UP000095395">
    <property type="component" value="Unassembled WGS sequence"/>
</dbReference>
<gene>
    <name evidence="3" type="ORF">ERS852392_00602</name>
</gene>
<keyword evidence="3" id="KW-0328">Glycosyltransferase</keyword>
<dbReference type="EMBL" id="CYYR01000003">
    <property type="protein sequence ID" value="CUN51563.1"/>
    <property type="molecule type" value="Genomic_DNA"/>
</dbReference>
<evidence type="ECO:0000313" key="3">
    <source>
        <dbReference type="EMBL" id="CUN51563.1"/>
    </source>
</evidence>
<accession>A0A173XIV7</accession>
<feature type="domain" description="Glycosyl transferase family 1" evidence="1">
    <location>
        <begin position="223"/>
        <end position="364"/>
    </location>
</feature>
<dbReference type="InterPro" id="IPR001296">
    <property type="entry name" value="Glyco_trans_1"/>
</dbReference>
<protein>
    <submittedName>
        <fullName evidence="3">Glycogen synthase</fullName>
        <ecNumber evidence="3">2.4.1.11</ecNumber>
    </submittedName>
</protein>
<dbReference type="InterPro" id="IPR028098">
    <property type="entry name" value="Glyco_trans_4-like_N"/>
</dbReference>
<dbReference type="GO" id="GO:0004373">
    <property type="term" value="F:alpha-1,4-glucan glucosyltransferase (UDP-glucose donor) activity"/>
    <property type="evidence" value="ECO:0007669"/>
    <property type="project" value="UniProtKB-EC"/>
</dbReference>
<dbReference type="PANTHER" id="PTHR45947:SF13">
    <property type="entry name" value="TRANSFERASE"/>
    <property type="match status" value="1"/>
</dbReference>
<dbReference type="AlphaFoldDB" id="A0A173XIV7"/>
<name>A0A173XIV7_9FIRM</name>
<sequence length="400" mass="46036">MEKQKLRILQVHNAYQIPGGEDVVVANEKKLLEMYGNEVITYSRNNTEINEMNAVQKLLIPFSAVYSFKTYREVKKIIRENHIDVVHVHNTLMMVSPSVFYAAFDCKVPVVQTLHNFRMLCPAGSYFRGDRICEECSEKGLQCSLKYGCYRNSKAQTFVSAAILKIHRMLGTYRKVNFICLTEFNKEKLSKLNKGAKKIIDMDKVYIKPNFTFQETAPEEPHTELDYFLFVGRVEALKGIDVVVKAFEKLPDQRLIVAGDGPMMDEMKTYIREHHIQNIEFAGYLNKTQVQEKYRGARAVIMASQCYEAFAMTIAEAYSNAVPVIAGNVGNLAKMVEDNKTGIKFVYDSPDDLADKIRTYNQMDIGKMKQNAKAFYEKRLRPEDNYRILEDIYHKIIGNK</sequence>
<dbReference type="Gene3D" id="3.40.50.2000">
    <property type="entry name" value="Glycogen Phosphorylase B"/>
    <property type="match status" value="2"/>
</dbReference>
<dbReference type="PANTHER" id="PTHR45947">
    <property type="entry name" value="SULFOQUINOVOSYL TRANSFERASE SQD2"/>
    <property type="match status" value="1"/>
</dbReference>
<proteinExistence type="predicted"/>
<keyword evidence="3" id="KW-0808">Transferase</keyword>
<evidence type="ECO:0000313" key="4">
    <source>
        <dbReference type="Proteomes" id="UP000095395"/>
    </source>
</evidence>
<feature type="domain" description="Glycosyltransferase subfamily 4-like N-terminal" evidence="2">
    <location>
        <begin position="19"/>
        <end position="118"/>
    </location>
</feature>